<comment type="caution">
    <text evidence="3">The sequence shown here is derived from an EMBL/GenBank/DDBJ whole genome shotgun (WGS) entry which is preliminary data.</text>
</comment>
<evidence type="ECO:0000313" key="4">
    <source>
        <dbReference type="Proteomes" id="UP000193560"/>
    </source>
</evidence>
<sequence length="118" mass="13526">MNTVVTTIVNSDTSILWLIVLIPVFLSLILYLLAKCLASTKTSLDEEEESRLFHQNHPPTLTLAPPSPPPSYFASHRDRLYRIHEKPPDYVIVTSANDPEDMPLDEVKQIIMDQRQKR</sequence>
<protein>
    <submittedName>
        <fullName evidence="3">Uncharacterized protein</fullName>
    </submittedName>
</protein>
<dbReference type="Proteomes" id="UP000193560">
    <property type="component" value="Unassembled WGS sequence"/>
</dbReference>
<gene>
    <name evidence="3" type="ORF">BCR42DRAFT_436911</name>
</gene>
<accession>A0A1X2IKV0</accession>
<evidence type="ECO:0000313" key="3">
    <source>
        <dbReference type="EMBL" id="ORZ18166.1"/>
    </source>
</evidence>
<dbReference type="AlphaFoldDB" id="A0A1X2IKV0"/>
<keyword evidence="2" id="KW-0812">Transmembrane</keyword>
<evidence type="ECO:0000256" key="1">
    <source>
        <dbReference type="SAM" id="MobiDB-lite"/>
    </source>
</evidence>
<name>A0A1X2IKV0_9FUNG</name>
<evidence type="ECO:0000256" key="2">
    <source>
        <dbReference type="SAM" id="Phobius"/>
    </source>
</evidence>
<keyword evidence="2" id="KW-0472">Membrane</keyword>
<dbReference type="EMBL" id="MCGE01000009">
    <property type="protein sequence ID" value="ORZ18166.1"/>
    <property type="molecule type" value="Genomic_DNA"/>
</dbReference>
<feature type="transmembrane region" description="Helical" evidence="2">
    <location>
        <begin position="15"/>
        <end position="34"/>
    </location>
</feature>
<dbReference type="OrthoDB" id="2286603at2759"/>
<proteinExistence type="predicted"/>
<organism evidence="3 4">
    <name type="scientific">Absidia repens</name>
    <dbReference type="NCBI Taxonomy" id="90262"/>
    <lineage>
        <taxon>Eukaryota</taxon>
        <taxon>Fungi</taxon>
        <taxon>Fungi incertae sedis</taxon>
        <taxon>Mucoromycota</taxon>
        <taxon>Mucoromycotina</taxon>
        <taxon>Mucoromycetes</taxon>
        <taxon>Mucorales</taxon>
        <taxon>Cunninghamellaceae</taxon>
        <taxon>Absidia</taxon>
    </lineage>
</organism>
<keyword evidence="2" id="KW-1133">Transmembrane helix</keyword>
<keyword evidence="4" id="KW-1185">Reference proteome</keyword>
<reference evidence="3 4" key="1">
    <citation type="submission" date="2016-07" db="EMBL/GenBank/DDBJ databases">
        <title>Pervasive Adenine N6-methylation of Active Genes in Fungi.</title>
        <authorList>
            <consortium name="DOE Joint Genome Institute"/>
            <person name="Mondo S.J."/>
            <person name="Dannebaum R.O."/>
            <person name="Kuo R.C."/>
            <person name="Labutti K."/>
            <person name="Haridas S."/>
            <person name="Kuo A."/>
            <person name="Salamov A."/>
            <person name="Ahrendt S.R."/>
            <person name="Lipzen A."/>
            <person name="Sullivan W."/>
            <person name="Andreopoulos W.B."/>
            <person name="Clum A."/>
            <person name="Lindquist E."/>
            <person name="Daum C."/>
            <person name="Ramamoorthy G.K."/>
            <person name="Gryganskyi A."/>
            <person name="Culley D."/>
            <person name="Magnuson J.K."/>
            <person name="James T.Y."/>
            <person name="O'Malley M.A."/>
            <person name="Stajich J.E."/>
            <person name="Spatafora J.W."/>
            <person name="Visel A."/>
            <person name="Grigoriev I.V."/>
        </authorList>
    </citation>
    <scope>NUCLEOTIDE SEQUENCE [LARGE SCALE GENOMIC DNA]</scope>
    <source>
        <strain evidence="3 4">NRRL 1336</strain>
    </source>
</reference>
<feature type="region of interest" description="Disordered" evidence="1">
    <location>
        <begin position="48"/>
        <end position="68"/>
    </location>
</feature>